<dbReference type="SMART" id="SM00448">
    <property type="entry name" value="REC"/>
    <property type="match status" value="2"/>
</dbReference>
<evidence type="ECO:0000256" key="3">
    <source>
        <dbReference type="ARBA" id="ARBA00012438"/>
    </source>
</evidence>
<dbReference type="PROSITE" id="PS50110">
    <property type="entry name" value="RESPONSE_REGULATORY"/>
    <property type="match status" value="2"/>
</dbReference>
<keyword evidence="5 11" id="KW-0597">Phosphoprotein</keyword>
<keyword evidence="13" id="KW-1133">Transmembrane helix</keyword>
<dbReference type="AlphaFoldDB" id="A0A919S0Q7"/>
<dbReference type="Proteomes" id="UP000679179">
    <property type="component" value="Unassembled WGS sequence"/>
</dbReference>
<comment type="function">
    <text evidence="9">May play the central regulatory role in sporulation. It may be an element of the effector pathway responsible for the activation of sporulation genes in response to nutritional stress. Spo0A may act in concert with spo0H (a sigma factor) to control the expression of some genes that are critical to the sporulation process.</text>
</comment>
<dbReference type="FunFam" id="3.30.565.10:FF:000010">
    <property type="entry name" value="Sensor histidine kinase RcsC"/>
    <property type="match status" value="1"/>
</dbReference>
<evidence type="ECO:0000256" key="8">
    <source>
        <dbReference type="ARBA" id="ARBA00023012"/>
    </source>
</evidence>
<dbReference type="PANTHER" id="PTHR45339">
    <property type="entry name" value="HYBRID SIGNAL TRANSDUCTION HISTIDINE KINASE J"/>
    <property type="match status" value="1"/>
</dbReference>
<keyword evidence="17" id="KW-1185">Reference proteome</keyword>
<feature type="modified residue" description="4-aspartylphosphate" evidence="11">
    <location>
        <position position="845"/>
    </location>
</feature>
<accession>A0A919S0Q7</accession>
<organism evidence="16 17">
    <name type="scientific">Clostridium polyendosporum</name>
    <dbReference type="NCBI Taxonomy" id="69208"/>
    <lineage>
        <taxon>Bacteria</taxon>
        <taxon>Bacillati</taxon>
        <taxon>Bacillota</taxon>
        <taxon>Clostridia</taxon>
        <taxon>Eubacteriales</taxon>
        <taxon>Clostridiaceae</taxon>
        <taxon>Clostridium</taxon>
    </lineage>
</organism>
<evidence type="ECO:0000313" key="17">
    <source>
        <dbReference type="Proteomes" id="UP000679179"/>
    </source>
</evidence>
<protein>
    <recommendedName>
        <fullName evidence="10">Circadian input-output histidine kinase CikA</fullName>
        <ecNumber evidence="3">2.7.13.3</ecNumber>
    </recommendedName>
    <alternativeName>
        <fullName evidence="4">Stage 0 sporulation protein A homolog</fullName>
    </alternativeName>
</protein>
<dbReference type="EC" id="2.7.13.3" evidence="3"/>
<dbReference type="Gene3D" id="3.30.565.10">
    <property type="entry name" value="Histidine kinase-like ATPase, C-terminal domain"/>
    <property type="match status" value="1"/>
</dbReference>
<dbReference type="Gene3D" id="1.10.287.130">
    <property type="match status" value="1"/>
</dbReference>
<dbReference type="InterPro" id="IPR024478">
    <property type="entry name" value="HlyB_4HB_MCP"/>
</dbReference>
<keyword evidence="12" id="KW-0175">Coiled coil</keyword>
<dbReference type="SUPFAM" id="SSF55874">
    <property type="entry name" value="ATPase domain of HSP90 chaperone/DNA topoisomerase II/histidine kinase"/>
    <property type="match status" value="1"/>
</dbReference>
<dbReference type="PANTHER" id="PTHR45339:SF1">
    <property type="entry name" value="HYBRID SIGNAL TRANSDUCTION HISTIDINE KINASE J"/>
    <property type="match status" value="1"/>
</dbReference>
<dbReference type="Pfam" id="PF00072">
    <property type="entry name" value="Response_reg"/>
    <property type="match status" value="2"/>
</dbReference>
<dbReference type="InterPro" id="IPR003661">
    <property type="entry name" value="HisK_dim/P_dom"/>
</dbReference>
<dbReference type="GO" id="GO:0000155">
    <property type="term" value="F:phosphorelay sensor kinase activity"/>
    <property type="evidence" value="ECO:0007669"/>
    <property type="project" value="InterPro"/>
</dbReference>
<dbReference type="CDD" id="cd16922">
    <property type="entry name" value="HATPase_EvgS-ArcB-TorS-like"/>
    <property type="match status" value="1"/>
</dbReference>
<evidence type="ECO:0000256" key="7">
    <source>
        <dbReference type="ARBA" id="ARBA00022777"/>
    </source>
</evidence>
<dbReference type="SUPFAM" id="SSF47384">
    <property type="entry name" value="Homodimeric domain of signal transducing histidine kinase"/>
    <property type="match status" value="1"/>
</dbReference>
<dbReference type="SMART" id="SM00388">
    <property type="entry name" value="HisKA"/>
    <property type="match status" value="1"/>
</dbReference>
<dbReference type="Gene3D" id="3.30.450.40">
    <property type="match status" value="1"/>
</dbReference>
<dbReference type="Pfam" id="PF12729">
    <property type="entry name" value="4HB_MCP_1"/>
    <property type="match status" value="1"/>
</dbReference>
<dbReference type="Gene3D" id="3.40.50.2300">
    <property type="match status" value="2"/>
</dbReference>
<dbReference type="EMBL" id="BOPZ01000015">
    <property type="protein sequence ID" value="GIM29284.1"/>
    <property type="molecule type" value="Genomic_DNA"/>
</dbReference>
<dbReference type="CDD" id="cd00082">
    <property type="entry name" value="HisKA"/>
    <property type="match status" value="1"/>
</dbReference>
<comment type="catalytic activity">
    <reaction evidence="1">
        <text>ATP + protein L-histidine = ADP + protein N-phospho-L-histidine.</text>
        <dbReference type="EC" id="2.7.13.3"/>
    </reaction>
</comment>
<dbReference type="RefSeq" id="WP_212903987.1">
    <property type="nucleotide sequence ID" value="NZ_BOPZ01000015.1"/>
</dbReference>
<sequence>MNIFKNFSIKQRFLILFFVCITTFIGFGTFALFKLNNLAQVTHNLYNQSSKVSAATVNAKVNLVKINSSMKDIILSSNNDEIQKEINKVTQYESELQKNLDTIGENSSDSNIKRNLQDANNLHSKWWKPERDKIIKYILAGKKDEAIAISKGISADFVEQFELDLNNIYLSSSDNEINLIEESNALQISARTTLIFTLLILLGVLLVLFILIIMSILTPVNNLKNHMIKITSSGELEEYKITQKGELADMARNYNILIKKLKTELWINTNRNYLNNEMTGNMSVKELTQNTINTLSKLLDAENGAFYTFDHKENKLILNSTFARTQAQRESNICELGDGISGQAALERRPILLENVRKSETPSMYVTPLNVYAFPLVYQEKLYGVIELSSSEFFNDLKQQFTKVISSTISINLYSAIQNEQIKELLDTSEKATNKAQEISNQLKSANEVLEEQQRQLQVQTEELQQTNAQLEEQQQILEQQSEEMQQTNSQLEEHQLQLEEQARLLSVQNDELEASRQEILKRAEAYEMANKYKSQFLANISHELRTPLNSIILLSNLLIRNSKDKITKSVQEKIKVIYNSGNHLHQLINDILDLSKIEAGKIDLNYRYFNSSNLIEELSEMFNGTANEKNIQFVLEDQFKDTLYGDKDKISQILRNFLSNAFKFTDDGSVELKIARDEECENNIVFSVKDTGIGISKDKLDIIFEEFHQADGSISRKYGGTGLGLSISNRLCDLMKGKIKVESEPDIGSTFSLSLPLTVLEQDFSNEEIAATANNKLQNIEAGQTEEIKSKKHKNLLIIEDDKNLSESIKAISEGIGFAVLTSNSGAEGLKLINEHEIDGILLDLGLPDIKGIDLLKEIKRSLKLKNLSTPVIIYTGMEISAEQEKELKLYADSIIIKTTNSDERLLDELTLVLHKVKNAVKNEKDYKSIMTSRINKDRALNLDDKKILIVDDDPRNIFVLAAALEDYGAEIIEAENGKEALEKLEKEPVDLVLMDIMMPVMNGYEAIIEIRNIDKIKHIPIIATTAKSLKDDKEKCMAAGANDYISKPIDYDILITLIKAWINKP</sequence>
<evidence type="ECO:0000256" key="5">
    <source>
        <dbReference type="ARBA" id="ARBA00022553"/>
    </source>
</evidence>
<dbReference type="PRINTS" id="PR00344">
    <property type="entry name" value="BCTRLSENSOR"/>
</dbReference>
<dbReference type="Pfam" id="PF02518">
    <property type="entry name" value="HATPase_c"/>
    <property type="match status" value="1"/>
</dbReference>
<evidence type="ECO:0000256" key="6">
    <source>
        <dbReference type="ARBA" id="ARBA00022679"/>
    </source>
</evidence>
<feature type="transmembrane region" description="Helical" evidence="13">
    <location>
        <begin position="194"/>
        <end position="217"/>
    </location>
</feature>
<dbReference type="InterPro" id="IPR011006">
    <property type="entry name" value="CheY-like_superfamily"/>
</dbReference>
<evidence type="ECO:0000259" key="15">
    <source>
        <dbReference type="PROSITE" id="PS50110"/>
    </source>
</evidence>
<evidence type="ECO:0000313" key="16">
    <source>
        <dbReference type="EMBL" id="GIM29284.1"/>
    </source>
</evidence>
<feature type="modified residue" description="4-aspartylphosphate" evidence="11">
    <location>
        <position position="997"/>
    </location>
</feature>
<comment type="similarity">
    <text evidence="2">In the N-terminal section; belongs to the phytochrome family.</text>
</comment>
<keyword evidence="7" id="KW-0418">Kinase</keyword>
<reference evidence="16" key="1">
    <citation type="submission" date="2021-03" db="EMBL/GenBank/DDBJ databases">
        <title>Taxonomic study of Clostridium polyendosporum from meadow-gley soil under rice.</title>
        <authorList>
            <person name="Kobayashi H."/>
            <person name="Tanizawa Y."/>
            <person name="Yagura M."/>
        </authorList>
    </citation>
    <scope>NUCLEOTIDE SEQUENCE</scope>
    <source>
        <strain evidence="16">JCM 30710</strain>
    </source>
</reference>
<dbReference type="InterPro" id="IPR036890">
    <property type="entry name" value="HATPase_C_sf"/>
</dbReference>
<gene>
    <name evidence="16" type="ORF">CPJCM30710_19500</name>
</gene>
<keyword evidence="8" id="KW-0902">Two-component regulatory system</keyword>
<feature type="domain" description="Histidine kinase" evidence="14">
    <location>
        <begin position="540"/>
        <end position="760"/>
    </location>
</feature>
<name>A0A919S0Q7_9CLOT</name>
<dbReference type="InterPro" id="IPR004358">
    <property type="entry name" value="Sig_transdc_His_kin-like_C"/>
</dbReference>
<evidence type="ECO:0000256" key="2">
    <source>
        <dbReference type="ARBA" id="ARBA00006402"/>
    </source>
</evidence>
<dbReference type="InterPro" id="IPR029016">
    <property type="entry name" value="GAF-like_dom_sf"/>
</dbReference>
<dbReference type="InterPro" id="IPR005467">
    <property type="entry name" value="His_kinase_dom"/>
</dbReference>
<evidence type="ECO:0000256" key="12">
    <source>
        <dbReference type="SAM" id="Coils"/>
    </source>
</evidence>
<evidence type="ECO:0000256" key="1">
    <source>
        <dbReference type="ARBA" id="ARBA00000085"/>
    </source>
</evidence>
<comment type="caution">
    <text evidence="16">The sequence shown here is derived from an EMBL/GenBank/DDBJ whole genome shotgun (WGS) entry which is preliminary data.</text>
</comment>
<feature type="domain" description="Response regulatory" evidence="15">
    <location>
        <begin position="948"/>
        <end position="1064"/>
    </location>
</feature>
<dbReference type="Pfam" id="PF13185">
    <property type="entry name" value="GAF_2"/>
    <property type="match status" value="1"/>
</dbReference>
<keyword evidence="6" id="KW-0808">Transferase</keyword>
<dbReference type="SMART" id="SM00065">
    <property type="entry name" value="GAF"/>
    <property type="match status" value="1"/>
</dbReference>
<dbReference type="SUPFAM" id="SSF55781">
    <property type="entry name" value="GAF domain-like"/>
    <property type="match status" value="1"/>
</dbReference>
<dbReference type="PROSITE" id="PS50109">
    <property type="entry name" value="HIS_KIN"/>
    <property type="match status" value="1"/>
</dbReference>
<feature type="transmembrane region" description="Helical" evidence="13">
    <location>
        <begin position="12"/>
        <end position="33"/>
    </location>
</feature>
<proteinExistence type="inferred from homology"/>
<dbReference type="InterPro" id="IPR003018">
    <property type="entry name" value="GAF"/>
</dbReference>
<evidence type="ECO:0000256" key="11">
    <source>
        <dbReference type="PROSITE-ProRule" id="PRU00169"/>
    </source>
</evidence>
<evidence type="ECO:0000256" key="13">
    <source>
        <dbReference type="SAM" id="Phobius"/>
    </source>
</evidence>
<keyword evidence="13" id="KW-0812">Transmembrane</keyword>
<keyword evidence="13" id="KW-0472">Membrane</keyword>
<feature type="domain" description="Response regulatory" evidence="15">
    <location>
        <begin position="796"/>
        <end position="914"/>
    </location>
</feature>
<dbReference type="InterPro" id="IPR036097">
    <property type="entry name" value="HisK_dim/P_sf"/>
</dbReference>
<evidence type="ECO:0000259" key="14">
    <source>
        <dbReference type="PROSITE" id="PS50109"/>
    </source>
</evidence>
<dbReference type="InterPro" id="IPR001789">
    <property type="entry name" value="Sig_transdc_resp-reg_receiver"/>
</dbReference>
<dbReference type="SMART" id="SM00387">
    <property type="entry name" value="HATPase_c"/>
    <property type="match status" value="1"/>
</dbReference>
<dbReference type="Gene3D" id="6.10.340.10">
    <property type="match status" value="1"/>
</dbReference>
<dbReference type="Pfam" id="PF00512">
    <property type="entry name" value="HisKA"/>
    <property type="match status" value="1"/>
</dbReference>
<evidence type="ECO:0000256" key="9">
    <source>
        <dbReference type="ARBA" id="ARBA00024867"/>
    </source>
</evidence>
<dbReference type="CDD" id="cd00156">
    <property type="entry name" value="REC"/>
    <property type="match status" value="1"/>
</dbReference>
<dbReference type="CDD" id="cd17546">
    <property type="entry name" value="REC_hyHK_CKI1_RcsC-like"/>
    <property type="match status" value="1"/>
</dbReference>
<dbReference type="SUPFAM" id="SSF52172">
    <property type="entry name" value="CheY-like"/>
    <property type="match status" value="2"/>
</dbReference>
<feature type="coiled-coil region" evidence="12">
    <location>
        <begin position="422"/>
        <end position="530"/>
    </location>
</feature>
<evidence type="ECO:0000256" key="10">
    <source>
        <dbReference type="ARBA" id="ARBA00074306"/>
    </source>
</evidence>
<dbReference type="InterPro" id="IPR003594">
    <property type="entry name" value="HATPase_dom"/>
</dbReference>
<evidence type="ECO:0000256" key="4">
    <source>
        <dbReference type="ARBA" id="ARBA00018672"/>
    </source>
</evidence>